<keyword evidence="3 6" id="KW-0812">Transmembrane</keyword>
<dbReference type="PANTHER" id="PTHR30287:SF1">
    <property type="entry name" value="INNER MEMBRANE PROTEIN"/>
    <property type="match status" value="1"/>
</dbReference>
<evidence type="ECO:0000256" key="2">
    <source>
        <dbReference type="ARBA" id="ARBA00022475"/>
    </source>
</evidence>
<dbReference type="Pfam" id="PF02687">
    <property type="entry name" value="FtsX"/>
    <property type="match status" value="2"/>
</dbReference>
<dbReference type="PANTHER" id="PTHR30287">
    <property type="entry name" value="MEMBRANE COMPONENT OF PREDICTED ABC SUPERFAMILY METABOLITE UPTAKE TRANSPORTER"/>
    <property type="match status" value="1"/>
</dbReference>
<feature type="transmembrane region" description="Helical" evidence="6">
    <location>
        <begin position="390"/>
        <end position="409"/>
    </location>
</feature>
<feature type="transmembrane region" description="Helical" evidence="6">
    <location>
        <begin position="737"/>
        <end position="759"/>
    </location>
</feature>
<evidence type="ECO:0000259" key="7">
    <source>
        <dbReference type="Pfam" id="PF02687"/>
    </source>
</evidence>
<feature type="transmembrane region" description="Helical" evidence="6">
    <location>
        <begin position="415"/>
        <end position="443"/>
    </location>
</feature>
<feature type="domain" description="ABC3 transporter permease C-terminal" evidence="7">
    <location>
        <begin position="252"/>
        <end position="370"/>
    </location>
</feature>
<feature type="transmembrane region" description="Helical" evidence="6">
    <location>
        <begin position="684"/>
        <end position="707"/>
    </location>
</feature>
<feature type="transmembrane region" description="Helical" evidence="6">
    <location>
        <begin position="464"/>
        <end position="484"/>
    </location>
</feature>
<gene>
    <name evidence="8" type="ORF">ACFPET_13720</name>
</gene>
<feature type="transmembrane region" description="Helical" evidence="6">
    <location>
        <begin position="779"/>
        <end position="799"/>
    </location>
</feature>
<evidence type="ECO:0000256" key="1">
    <source>
        <dbReference type="ARBA" id="ARBA00004651"/>
    </source>
</evidence>
<feature type="domain" description="ABC3 transporter permease C-terminal" evidence="7">
    <location>
        <begin position="689"/>
        <end position="795"/>
    </location>
</feature>
<keyword evidence="9" id="KW-1185">Reference proteome</keyword>
<evidence type="ECO:0000256" key="6">
    <source>
        <dbReference type="SAM" id="Phobius"/>
    </source>
</evidence>
<evidence type="ECO:0000313" key="8">
    <source>
        <dbReference type="EMBL" id="MFC4336260.1"/>
    </source>
</evidence>
<evidence type="ECO:0000256" key="4">
    <source>
        <dbReference type="ARBA" id="ARBA00022989"/>
    </source>
</evidence>
<reference evidence="9" key="1">
    <citation type="journal article" date="2019" name="Int. J. Syst. Evol. Microbiol.">
        <title>The Global Catalogue of Microorganisms (GCM) 10K type strain sequencing project: providing services to taxonomists for standard genome sequencing and annotation.</title>
        <authorList>
            <consortium name="The Broad Institute Genomics Platform"/>
            <consortium name="The Broad Institute Genome Sequencing Center for Infectious Disease"/>
            <person name="Wu L."/>
            <person name="Ma J."/>
        </authorList>
    </citation>
    <scope>NUCLEOTIDE SEQUENCE [LARGE SCALE GENOMIC DNA]</scope>
    <source>
        <strain evidence="9">IBRC-M 10908</strain>
    </source>
</reference>
<comment type="subcellular location">
    <subcellularLocation>
        <location evidence="1">Cell membrane</location>
        <topology evidence="1">Multi-pass membrane protein</topology>
    </subcellularLocation>
</comment>
<feature type="transmembrane region" description="Helical" evidence="6">
    <location>
        <begin position="338"/>
        <end position="359"/>
    </location>
</feature>
<dbReference type="Proteomes" id="UP001595823">
    <property type="component" value="Unassembled WGS sequence"/>
</dbReference>
<feature type="transmembrane region" description="Helical" evidence="6">
    <location>
        <begin position="244"/>
        <end position="273"/>
    </location>
</feature>
<organism evidence="8 9">
    <name type="scientific">Salininema proteolyticum</name>
    <dbReference type="NCBI Taxonomy" id="1607685"/>
    <lineage>
        <taxon>Bacteria</taxon>
        <taxon>Bacillati</taxon>
        <taxon>Actinomycetota</taxon>
        <taxon>Actinomycetes</taxon>
        <taxon>Glycomycetales</taxon>
        <taxon>Glycomycetaceae</taxon>
        <taxon>Salininema</taxon>
    </lineage>
</organism>
<evidence type="ECO:0000256" key="5">
    <source>
        <dbReference type="ARBA" id="ARBA00023136"/>
    </source>
</evidence>
<name>A0ABV8U1G6_9ACTN</name>
<keyword evidence="4 6" id="KW-1133">Transmembrane helix</keyword>
<dbReference type="RefSeq" id="WP_380621979.1">
    <property type="nucleotide sequence ID" value="NZ_JBHSDK010000018.1"/>
</dbReference>
<sequence length="811" mass="81871">MSSLLGPSIHMAHRGIAGLVAVGCAALGGTAAATVAGVVVDTGLRSHADAELTASADAVVASPQSFAVDEDLDIPFPDRVAVPREDADALASLEGVTAAAVETGFDFAVLDAAGDPVEAPGHGWDIAVFADPGVADLAPGPGEIVLDTEVAERASVAPGEEVTVFANGSETTAVLTAVVDLPGAGAYAPQPEASDLAGPVDYLAVRTDDLRGLEAAASDLGLMTETGSGLGEVEELTGSERGELIAVGASLGGTLLLLIGFIIAGAVSASVTGQRRDIALLRAVGATPREVRRMVAAQATVVASLAFLPGAALGYVLADGFASLLAAQGLMGDDIAVVRGPLPALAALALVVAVVQISARTASLRISRIPATEAVSESPTEPRRPAPFRLAAGAALMGLALSTTVVPVFTRSEAAFASVAGGILPAVIGLALAGPFLVRFFAVRLLRRVSARPVAWLAMAHSEAFALRTASTATILALAMGLAITQFAAKGTMVAVIGDELADGTEDVTATVTAPALGGVPREDTAELRGLGVEAAAYGATTVIVPGESDGKATGEAYPATVLGGADGVVDPRVAEGDLDGLTGDAVAVGSTAAWLHDVGVGDGLELVLADGRTVEPTVVAVYERSFGFGPFLLSEDLAGAAGRSDVVLASGSGAVVRDWARNVPGAVVEDGFSLGAGTGGRDWVSIAVALAIVGYVLLGVGNNLVAATSRRRGEFRGLRLIGMTPRQIRAMVRREALFVGAFAAVAAFALSVVPMGLLNLAFTGVPWPEGPWWLVPGALSFVTALAYIAIMAAARCSITAGPRRRLRWEW</sequence>
<keyword evidence="5 6" id="KW-0472">Membrane</keyword>
<protein>
    <submittedName>
        <fullName evidence="8">FtsX-like permease family protein</fullName>
    </submittedName>
</protein>
<proteinExistence type="predicted"/>
<dbReference type="InterPro" id="IPR038766">
    <property type="entry name" value="Membrane_comp_ABC_pdt"/>
</dbReference>
<evidence type="ECO:0000313" key="9">
    <source>
        <dbReference type="Proteomes" id="UP001595823"/>
    </source>
</evidence>
<comment type="caution">
    <text evidence="8">The sequence shown here is derived from an EMBL/GenBank/DDBJ whole genome shotgun (WGS) entry which is preliminary data.</text>
</comment>
<accession>A0ABV8U1G6</accession>
<keyword evidence="2" id="KW-1003">Cell membrane</keyword>
<evidence type="ECO:0000256" key="3">
    <source>
        <dbReference type="ARBA" id="ARBA00022692"/>
    </source>
</evidence>
<dbReference type="EMBL" id="JBHSDK010000018">
    <property type="protein sequence ID" value="MFC4336260.1"/>
    <property type="molecule type" value="Genomic_DNA"/>
</dbReference>
<feature type="transmembrane region" description="Helical" evidence="6">
    <location>
        <begin position="294"/>
        <end position="318"/>
    </location>
</feature>
<dbReference type="InterPro" id="IPR003838">
    <property type="entry name" value="ABC3_permease_C"/>
</dbReference>